<accession>A0A4Q7WRZ3</accession>
<dbReference type="AlphaFoldDB" id="A0A4Q7WRZ3"/>
<keyword evidence="3" id="KW-1185">Reference proteome</keyword>
<dbReference type="EMBL" id="SHKR01000014">
    <property type="protein sequence ID" value="RZU12355.1"/>
    <property type="molecule type" value="Genomic_DNA"/>
</dbReference>
<sequence>MNVPEVVSREDWLAARVALLAEEKAFTKQRDALNTRRRELPMVLVDKPYAFAGESGPAGMLDLFEGRDQLVVYHIMYQPEWDAACPNCTGFVDEIGSLEHLHGANTTFALVSRAPYEKLAAYRAARGWVFPWYSSYGSDFNYDYQVTLDDSVVPFVYNYRTKADWDQRPGNDFIQQDQPFDLHGLSCFLRVGNEVYHTYSTYGRGPDSMTFTPTALDLTALGRQEPWEKPAGRSVEPDDDHCH</sequence>
<dbReference type="OrthoDB" id="4721017at2"/>
<reference evidence="2 3" key="1">
    <citation type="journal article" date="2015" name="Stand. Genomic Sci.">
        <title>Genomic Encyclopedia of Bacterial and Archaeal Type Strains, Phase III: the genomes of soil and plant-associated and newly described type strains.</title>
        <authorList>
            <person name="Whitman W.B."/>
            <person name="Woyke T."/>
            <person name="Klenk H.P."/>
            <person name="Zhou Y."/>
            <person name="Lilburn T.G."/>
            <person name="Beck B.J."/>
            <person name="De Vos P."/>
            <person name="Vandamme P."/>
            <person name="Eisen J.A."/>
            <person name="Garrity G."/>
            <person name="Hugenholtz P."/>
            <person name="Kyrpides N.C."/>
        </authorList>
    </citation>
    <scope>NUCLEOTIDE SEQUENCE [LARGE SCALE GENOMIC DNA]</scope>
    <source>
        <strain evidence="2 3">VKM Ac-2540</strain>
    </source>
</reference>
<name>A0A4Q7WRZ3_9ACTN</name>
<feature type="region of interest" description="Disordered" evidence="1">
    <location>
        <begin position="222"/>
        <end position="243"/>
    </location>
</feature>
<dbReference type="Proteomes" id="UP000292027">
    <property type="component" value="Unassembled WGS sequence"/>
</dbReference>
<comment type="caution">
    <text evidence="2">The sequence shown here is derived from an EMBL/GenBank/DDBJ whole genome shotgun (WGS) entry which is preliminary data.</text>
</comment>
<evidence type="ECO:0000313" key="2">
    <source>
        <dbReference type="EMBL" id="RZU12355.1"/>
    </source>
</evidence>
<gene>
    <name evidence="2" type="ORF">EV645_5622</name>
</gene>
<protein>
    <submittedName>
        <fullName evidence="2">Dithiol-disulfide oxidoreductase (DUF899 family)</fullName>
    </submittedName>
</protein>
<evidence type="ECO:0000313" key="3">
    <source>
        <dbReference type="Proteomes" id="UP000292027"/>
    </source>
</evidence>
<dbReference type="InterPro" id="IPR010296">
    <property type="entry name" value="DUF899_thioredox"/>
</dbReference>
<dbReference type="Pfam" id="PF05988">
    <property type="entry name" value="DUF899"/>
    <property type="match status" value="1"/>
</dbReference>
<organism evidence="2 3">
    <name type="scientific">Kribbella rubisoli</name>
    <dbReference type="NCBI Taxonomy" id="3075929"/>
    <lineage>
        <taxon>Bacteria</taxon>
        <taxon>Bacillati</taxon>
        <taxon>Actinomycetota</taxon>
        <taxon>Actinomycetes</taxon>
        <taxon>Propionibacteriales</taxon>
        <taxon>Kribbellaceae</taxon>
        <taxon>Kribbella</taxon>
    </lineage>
</organism>
<dbReference type="RefSeq" id="WP_130446953.1">
    <property type="nucleotide sequence ID" value="NZ_SHKR01000014.1"/>
</dbReference>
<evidence type="ECO:0000256" key="1">
    <source>
        <dbReference type="SAM" id="MobiDB-lite"/>
    </source>
</evidence>
<proteinExistence type="predicted"/>